<accession>A0ABT0Y275</accession>
<reference evidence="2 3" key="1">
    <citation type="submission" date="2022-06" db="EMBL/GenBank/DDBJ databases">
        <title>Actinoplanes abujensis sp. nov., isolated from Nigerian arid soil.</title>
        <authorList>
            <person name="Ding P."/>
        </authorList>
    </citation>
    <scope>NUCLEOTIDE SEQUENCE [LARGE SCALE GENOMIC DNA]</scope>
    <source>
        <strain evidence="3">TRM88002</strain>
    </source>
</reference>
<dbReference type="Proteomes" id="UP001523216">
    <property type="component" value="Unassembled WGS sequence"/>
</dbReference>
<evidence type="ECO:0000313" key="3">
    <source>
        <dbReference type="Proteomes" id="UP001523216"/>
    </source>
</evidence>
<feature type="signal peptide" evidence="1">
    <location>
        <begin position="1"/>
        <end position="27"/>
    </location>
</feature>
<protein>
    <recommendedName>
        <fullName evidence="4">Fibronectin type-III domain-containing protein</fullName>
    </recommendedName>
</protein>
<comment type="caution">
    <text evidence="2">The sequence shown here is derived from an EMBL/GenBank/DDBJ whole genome shotgun (WGS) entry which is preliminary data.</text>
</comment>
<name>A0ABT0Y275_9ACTN</name>
<evidence type="ECO:0008006" key="4">
    <source>
        <dbReference type="Google" id="ProtNLM"/>
    </source>
</evidence>
<proteinExistence type="predicted"/>
<dbReference type="EMBL" id="JAMQOL010000022">
    <property type="protein sequence ID" value="MCM4079459.1"/>
    <property type="molecule type" value="Genomic_DNA"/>
</dbReference>
<feature type="chain" id="PRO_5046900132" description="Fibronectin type-III domain-containing protein" evidence="1">
    <location>
        <begin position="28"/>
        <end position="182"/>
    </location>
</feature>
<evidence type="ECO:0000313" key="2">
    <source>
        <dbReference type="EMBL" id="MCM4079459.1"/>
    </source>
</evidence>
<keyword evidence="1" id="KW-0732">Signal</keyword>
<evidence type="ECO:0000256" key="1">
    <source>
        <dbReference type="SAM" id="SignalP"/>
    </source>
</evidence>
<keyword evidence="3" id="KW-1185">Reference proteome</keyword>
<organism evidence="2 3">
    <name type="scientific">Paractinoplanes hotanensis</name>
    <dbReference type="NCBI Taxonomy" id="2906497"/>
    <lineage>
        <taxon>Bacteria</taxon>
        <taxon>Bacillati</taxon>
        <taxon>Actinomycetota</taxon>
        <taxon>Actinomycetes</taxon>
        <taxon>Micromonosporales</taxon>
        <taxon>Micromonosporaceae</taxon>
        <taxon>Paractinoplanes</taxon>
    </lineage>
</organism>
<dbReference type="PROSITE" id="PS51257">
    <property type="entry name" value="PROKAR_LIPOPROTEIN"/>
    <property type="match status" value="1"/>
</dbReference>
<gene>
    <name evidence="2" type="ORF">LXN57_17950</name>
</gene>
<dbReference type="RefSeq" id="WP_251799307.1">
    <property type="nucleotide sequence ID" value="NZ_JAMQOL010000022.1"/>
</dbReference>
<sequence>MRRVSVLAVLPFLLGACGSGSSPSASASPTAAPGEAWVNVEPGRATPSAVTRRSGTFPPALPPVSFLPTSSACAIAWNEDVGQVLIPMTVTPGAGSLKVQWPARYGEVYRVAAVPQEIVSGAQPEPKWQTVTTGGGCTGSATISGLKPGAPYIVWLDAPDTPRGLDNSRSLYSGRSGVVKPN</sequence>